<feature type="region of interest" description="Disordered" evidence="1">
    <location>
        <begin position="102"/>
        <end position="182"/>
    </location>
</feature>
<protein>
    <submittedName>
        <fullName evidence="2">Uncharacterized protein</fullName>
    </submittedName>
</protein>
<evidence type="ECO:0000256" key="1">
    <source>
        <dbReference type="SAM" id="MobiDB-lite"/>
    </source>
</evidence>
<accession>A0ABQ3DBA5</accession>
<name>A0ABQ3DBA5_9ACTN</name>
<gene>
    <name evidence="2" type="ORF">GCM10010345_86860</name>
</gene>
<keyword evidence="3" id="KW-1185">Reference proteome</keyword>
<dbReference type="EMBL" id="BMVN01000072">
    <property type="protein sequence ID" value="GHA70049.1"/>
    <property type="molecule type" value="Genomic_DNA"/>
</dbReference>
<evidence type="ECO:0000313" key="3">
    <source>
        <dbReference type="Proteomes" id="UP000653644"/>
    </source>
</evidence>
<comment type="caution">
    <text evidence="2">The sequence shown here is derived from an EMBL/GenBank/DDBJ whole genome shotgun (WGS) entry which is preliminary data.</text>
</comment>
<proteinExistence type="predicted"/>
<organism evidence="2 3">
    <name type="scientific">Streptomyces canarius</name>
    <dbReference type="NCBI Taxonomy" id="285453"/>
    <lineage>
        <taxon>Bacteria</taxon>
        <taxon>Bacillati</taxon>
        <taxon>Actinomycetota</taxon>
        <taxon>Actinomycetes</taxon>
        <taxon>Kitasatosporales</taxon>
        <taxon>Streptomycetaceae</taxon>
        <taxon>Streptomyces</taxon>
    </lineage>
</organism>
<dbReference type="Proteomes" id="UP000653644">
    <property type="component" value="Unassembled WGS sequence"/>
</dbReference>
<reference evidence="3" key="1">
    <citation type="journal article" date="2019" name="Int. J. Syst. Evol. Microbiol.">
        <title>The Global Catalogue of Microorganisms (GCM) 10K type strain sequencing project: providing services to taxonomists for standard genome sequencing and annotation.</title>
        <authorList>
            <consortium name="The Broad Institute Genomics Platform"/>
            <consortium name="The Broad Institute Genome Sequencing Center for Infectious Disease"/>
            <person name="Wu L."/>
            <person name="Ma J."/>
        </authorList>
    </citation>
    <scope>NUCLEOTIDE SEQUENCE [LARGE SCALE GENOMIC DNA]</scope>
    <source>
        <strain evidence="3">JCM 4733</strain>
    </source>
</reference>
<evidence type="ECO:0000313" key="2">
    <source>
        <dbReference type="EMBL" id="GHA70049.1"/>
    </source>
</evidence>
<sequence length="182" mass="18833">MLDQAGQMDGRGPLVAVGLGHQRVEYPLARKPVGGPHPQPGTAVIVRLLGGPLAGRVLETTDAPWAGGWLTAGHADRGLYVPVHGEPATGIVLAEIQATAPRHTVGNRPAPSAGAKTTPSTPADAHDSHSRTVSGSVVDGHSAHGAKSRRVANTDSRAARRLRYGQPVVTVPDNLSRSNTTK</sequence>
<feature type="compositionally biased region" description="Polar residues" evidence="1">
    <location>
        <begin position="173"/>
        <end position="182"/>
    </location>
</feature>